<feature type="signal peptide" evidence="2">
    <location>
        <begin position="1"/>
        <end position="22"/>
    </location>
</feature>
<gene>
    <name evidence="3" type="ORF">SAMN05216360_11667</name>
</gene>
<sequence>MTRVSLRIAVVALGLSVLPASGQTANRAPARTGPDKTADRRSGPPVIGCLSLANYRMLMHNGAQAAAAQLADPKADHLGCAALSRADITGIVDRVSLGGQSYDCAGLRATTACHWIEAGAADRSGPAGR</sequence>
<dbReference type="Proteomes" id="UP000198704">
    <property type="component" value="Unassembled WGS sequence"/>
</dbReference>
<evidence type="ECO:0000256" key="2">
    <source>
        <dbReference type="SAM" id="SignalP"/>
    </source>
</evidence>
<feature type="compositionally biased region" description="Basic and acidic residues" evidence="1">
    <location>
        <begin position="33"/>
        <end position="42"/>
    </location>
</feature>
<keyword evidence="4" id="KW-1185">Reference proteome</keyword>
<dbReference type="AlphaFoldDB" id="A0A1H0HLS3"/>
<accession>A0A1H0HLS3</accession>
<name>A0A1H0HLS3_9HYPH</name>
<dbReference type="OrthoDB" id="8005593at2"/>
<protein>
    <recommendedName>
        <fullName evidence="5">HdeA/HdeB family protein</fullName>
    </recommendedName>
</protein>
<dbReference type="RefSeq" id="WP_091720373.1">
    <property type="nucleotide sequence ID" value="NZ_FNHS01000016.1"/>
</dbReference>
<evidence type="ECO:0000313" key="4">
    <source>
        <dbReference type="Proteomes" id="UP000198704"/>
    </source>
</evidence>
<feature type="chain" id="PRO_5011753386" description="HdeA/HdeB family protein" evidence="2">
    <location>
        <begin position="23"/>
        <end position="129"/>
    </location>
</feature>
<keyword evidence="2" id="KW-0732">Signal</keyword>
<evidence type="ECO:0000313" key="3">
    <source>
        <dbReference type="EMBL" id="SDO19983.1"/>
    </source>
</evidence>
<organism evidence="3 4">
    <name type="scientific">Methylobacterium phyllostachyos</name>
    <dbReference type="NCBI Taxonomy" id="582672"/>
    <lineage>
        <taxon>Bacteria</taxon>
        <taxon>Pseudomonadati</taxon>
        <taxon>Pseudomonadota</taxon>
        <taxon>Alphaproteobacteria</taxon>
        <taxon>Hyphomicrobiales</taxon>
        <taxon>Methylobacteriaceae</taxon>
        <taxon>Methylobacterium</taxon>
    </lineage>
</organism>
<feature type="region of interest" description="Disordered" evidence="1">
    <location>
        <begin position="24"/>
        <end position="44"/>
    </location>
</feature>
<evidence type="ECO:0000256" key="1">
    <source>
        <dbReference type="SAM" id="MobiDB-lite"/>
    </source>
</evidence>
<dbReference type="EMBL" id="FNHS01000016">
    <property type="protein sequence ID" value="SDO19983.1"/>
    <property type="molecule type" value="Genomic_DNA"/>
</dbReference>
<proteinExistence type="predicted"/>
<reference evidence="4" key="1">
    <citation type="submission" date="2016-10" db="EMBL/GenBank/DDBJ databases">
        <authorList>
            <person name="Varghese N."/>
            <person name="Submissions S."/>
        </authorList>
    </citation>
    <scope>NUCLEOTIDE SEQUENCE [LARGE SCALE GENOMIC DNA]</scope>
    <source>
        <strain evidence="4">BL47</strain>
    </source>
</reference>
<evidence type="ECO:0008006" key="5">
    <source>
        <dbReference type="Google" id="ProtNLM"/>
    </source>
</evidence>